<dbReference type="FunFam" id="3.20.20.80:FF:000064">
    <property type="entry name" value="Oligo-1,6-glucosidase"/>
    <property type="match status" value="1"/>
</dbReference>
<protein>
    <submittedName>
        <fullName evidence="5">Alpha-glucosidase</fullName>
    </submittedName>
</protein>
<dbReference type="InterPro" id="IPR022567">
    <property type="entry name" value="DUF3459"/>
</dbReference>
<dbReference type="EMBL" id="DWXG01000001">
    <property type="protein sequence ID" value="HJB96956.1"/>
    <property type="molecule type" value="Genomic_DNA"/>
</dbReference>
<dbReference type="Proteomes" id="UP000826793">
    <property type="component" value="Unassembled WGS sequence"/>
</dbReference>
<comment type="caution">
    <text evidence="5">The sequence shown here is derived from an EMBL/GenBank/DDBJ whole genome shotgun (WGS) entry which is preliminary data.</text>
</comment>
<dbReference type="Pfam" id="PF00128">
    <property type="entry name" value="Alpha-amylase"/>
    <property type="match status" value="1"/>
</dbReference>
<dbReference type="Gene3D" id="2.60.40.1180">
    <property type="entry name" value="Golgi alpha-mannosidase II"/>
    <property type="match status" value="1"/>
</dbReference>
<dbReference type="SMART" id="SM00642">
    <property type="entry name" value="Aamy"/>
    <property type="match status" value="1"/>
</dbReference>
<comment type="similarity">
    <text evidence="1">Belongs to the glycosyl hydrolase 13 family.</text>
</comment>
<dbReference type="Gene3D" id="3.20.20.80">
    <property type="entry name" value="Glycosidases"/>
    <property type="match status" value="1"/>
</dbReference>
<sequence length="558" mass="63381">MQTSPQQDWIQDLVVYQIYPRSFQDSNGDGIGDLPGVLQHMDYLEQLGINAIWLSPVYRSPNDDNGYDISGYQEIMEEFGTMADWEAFRDQCKARGIRILMDLVVNHSSDEHPWFEESRSSRDNPKSDYYIWHDPAPAGGPPNNWASVFGGSAWEFEPRRGQYYLHIFSKKQPDLNWDCPALREEIFSMMDWWAEKGVDGFRVDAISYLEKPQGFPDSPLPPQPDGYSLFNNWVAGSEGTHRYIRMMHDRVFGPRGLVTVGEVSLNRPEEVVDYVDPDRREFTMAIPFVPPVVEIATWSPEKLVADAARDWALLGERGWWARFLSNHDKPRQVSLYGSDKAFWEPSAKLLGLLIHTLPGTPFLYQGEELGMTNLAFSSIDQYNDPEAKNRYRQLLLEGTDPAEALRTIQLESRDNARTPMQWDDSPNAGFTTGTPWLQVNPNYTRINAAAQERDPASILHFYRALIALRKEHPALSRGDFAQVATGSPTLLAYRRTHARETLLTVLNFSSQPAELPQGLVPQDAQALLSSYNREGGWQGTSTLRPYEATLFLLPAAQA</sequence>
<keyword evidence="2" id="KW-0378">Hydrolase</keyword>
<organism evidence="5 6">
    <name type="scientific">Candidatus Acutalibacter pullicola</name>
    <dbReference type="NCBI Taxonomy" id="2838417"/>
    <lineage>
        <taxon>Bacteria</taxon>
        <taxon>Bacillati</taxon>
        <taxon>Bacillota</taxon>
        <taxon>Clostridia</taxon>
        <taxon>Eubacteriales</taxon>
        <taxon>Acutalibacteraceae</taxon>
        <taxon>Acutalibacter</taxon>
    </lineage>
</organism>
<gene>
    <name evidence="5" type="ORF">H9710_00040</name>
</gene>
<dbReference type="Pfam" id="PF11941">
    <property type="entry name" value="DUF3459"/>
    <property type="match status" value="1"/>
</dbReference>
<dbReference type="InterPro" id="IPR006047">
    <property type="entry name" value="GH13_cat_dom"/>
</dbReference>
<dbReference type="InterPro" id="IPR013780">
    <property type="entry name" value="Glyco_hydro_b"/>
</dbReference>
<keyword evidence="3" id="KW-0326">Glycosidase</keyword>
<evidence type="ECO:0000313" key="6">
    <source>
        <dbReference type="Proteomes" id="UP000826793"/>
    </source>
</evidence>
<proteinExistence type="inferred from homology"/>
<evidence type="ECO:0000256" key="2">
    <source>
        <dbReference type="ARBA" id="ARBA00022801"/>
    </source>
</evidence>
<evidence type="ECO:0000313" key="5">
    <source>
        <dbReference type="EMBL" id="HJB96956.1"/>
    </source>
</evidence>
<evidence type="ECO:0000256" key="3">
    <source>
        <dbReference type="ARBA" id="ARBA00023295"/>
    </source>
</evidence>
<dbReference type="FunFam" id="3.90.400.10:FF:000002">
    <property type="entry name" value="Sucrose isomerase"/>
    <property type="match status" value="1"/>
</dbReference>
<dbReference type="PANTHER" id="PTHR10357">
    <property type="entry name" value="ALPHA-AMYLASE FAMILY MEMBER"/>
    <property type="match status" value="1"/>
</dbReference>
<dbReference type="SUPFAM" id="SSF51011">
    <property type="entry name" value="Glycosyl hydrolase domain"/>
    <property type="match status" value="1"/>
</dbReference>
<accession>A0A9D2MUQ7</accession>
<evidence type="ECO:0000256" key="1">
    <source>
        <dbReference type="ARBA" id="ARBA00008061"/>
    </source>
</evidence>
<evidence type="ECO:0000259" key="4">
    <source>
        <dbReference type="SMART" id="SM00642"/>
    </source>
</evidence>
<dbReference type="InterPro" id="IPR017853">
    <property type="entry name" value="GH"/>
</dbReference>
<name>A0A9D2MUQ7_9FIRM</name>
<dbReference type="PANTHER" id="PTHR10357:SF179">
    <property type="entry name" value="NEUTRAL AND BASIC AMINO ACID TRANSPORT PROTEIN RBAT"/>
    <property type="match status" value="1"/>
</dbReference>
<feature type="domain" description="Glycosyl hydrolase family 13 catalytic" evidence="4">
    <location>
        <begin position="17"/>
        <end position="417"/>
    </location>
</feature>
<dbReference type="GO" id="GO:0004556">
    <property type="term" value="F:alpha-amylase activity"/>
    <property type="evidence" value="ECO:0007669"/>
    <property type="project" value="TreeGrafter"/>
</dbReference>
<dbReference type="Gene3D" id="3.90.400.10">
    <property type="entry name" value="Oligo-1,6-glucosidase, Domain 2"/>
    <property type="match status" value="1"/>
</dbReference>
<dbReference type="CDD" id="cd11333">
    <property type="entry name" value="AmyAc_SI_OligoGlu_DGase"/>
    <property type="match status" value="1"/>
</dbReference>
<dbReference type="SUPFAM" id="SSF51445">
    <property type="entry name" value="(Trans)glycosidases"/>
    <property type="match status" value="1"/>
</dbReference>
<dbReference type="AlphaFoldDB" id="A0A9D2MUQ7"/>
<dbReference type="GO" id="GO:0009313">
    <property type="term" value="P:oligosaccharide catabolic process"/>
    <property type="evidence" value="ECO:0007669"/>
    <property type="project" value="TreeGrafter"/>
</dbReference>
<reference evidence="5" key="1">
    <citation type="journal article" date="2021" name="PeerJ">
        <title>Extensive microbial diversity within the chicken gut microbiome revealed by metagenomics and culture.</title>
        <authorList>
            <person name="Gilroy R."/>
            <person name="Ravi A."/>
            <person name="Getino M."/>
            <person name="Pursley I."/>
            <person name="Horton D.L."/>
            <person name="Alikhan N.F."/>
            <person name="Baker D."/>
            <person name="Gharbi K."/>
            <person name="Hall N."/>
            <person name="Watson M."/>
            <person name="Adriaenssens E.M."/>
            <person name="Foster-Nyarko E."/>
            <person name="Jarju S."/>
            <person name="Secka A."/>
            <person name="Antonio M."/>
            <person name="Oren A."/>
            <person name="Chaudhuri R.R."/>
            <person name="La Ragione R."/>
            <person name="Hildebrand F."/>
            <person name="Pallen M.J."/>
        </authorList>
    </citation>
    <scope>NUCLEOTIDE SEQUENCE</scope>
    <source>
        <strain evidence="5">CHK185-1770</strain>
    </source>
</reference>
<dbReference type="InterPro" id="IPR045857">
    <property type="entry name" value="O16G_dom_2"/>
</dbReference>
<reference evidence="5" key="2">
    <citation type="submission" date="2021-04" db="EMBL/GenBank/DDBJ databases">
        <authorList>
            <person name="Gilroy R."/>
        </authorList>
    </citation>
    <scope>NUCLEOTIDE SEQUENCE</scope>
    <source>
        <strain evidence="5">CHK185-1770</strain>
    </source>
</reference>